<dbReference type="PANTHER" id="PTHR30185">
    <property type="entry name" value="CRYPTIC BETA-GLUCOSIDE BGL OPERON ANTITERMINATOR"/>
    <property type="match status" value="1"/>
</dbReference>
<sequence>MSYPKGMIYSSRLKKILQIIIETDGYVKVEELAKRLKTSSRTIFRELRHIDDELKEYHVRLVSKAGMGIHMEGSYEDKEALRQELNTEQIQYLNKEERQHLLIFELLRSDEVQKLLHYGALFQVSEATISNDLDSIEPWFRQHDLSLIRKPGVGVGVQGEEAVLRKAMTQLLQEDLQSKESYESVNFLDSQTLLTEIFLHQDAGILNMLNQDILKRILDVFQTNQHELNLDRYAQASYIGLIMHLVIAIERILKNEELKDGGDVVAMVQEDASYQQAQQMAHVLELEFDIDIPDVEIAFIALHIRGAKISRVEYDSLQDEPARQLRDVLYAMLQTYDEDKRYLLMEDEELFQGLLTHLSPTITRLQHDLPIYNPLLSQIQTEYRELYEQTKQACRVLENYCGVSISADETGFITMHIGASLERMQHTVIHRRVIPIGVVCASGIGVSAMLSARIQKSFHPDVRLQIFSMEDVQRHAYDDAELLVSTFSLDVADREVIVVTPLLNQQDIHNIRTALTCRQELSEPIQKAVQPVSEFREQLHLLHTISEESLLLLDHILLHISDSDTLSQLLIESAEYIGKDAAAVEQIRADLQKRESMGPVIMQDLQFALLHAATSAVDTMEILLQYPRHAWSAEAKNLKFAVVMLVNTQAGRVRKELLSLFSRGLVESETLLEAVCTQDIERIEEALSQLIMEYMDTAVAW</sequence>
<feature type="domain" description="PRD" evidence="5">
    <location>
        <begin position="320"/>
        <end position="427"/>
    </location>
</feature>
<keyword evidence="6" id="KW-0456">Lyase</keyword>
<gene>
    <name evidence="6" type="ORF">CIAN88_15625</name>
</gene>
<keyword evidence="4" id="KW-0804">Transcription</keyword>
<dbReference type="InterPro" id="IPR036390">
    <property type="entry name" value="WH_DNA-bd_sf"/>
</dbReference>
<keyword evidence="1" id="KW-0808">Transferase</keyword>
<dbReference type="InterPro" id="IPR050661">
    <property type="entry name" value="BglG_antiterminators"/>
</dbReference>
<evidence type="ECO:0000256" key="2">
    <source>
        <dbReference type="ARBA" id="ARBA00022737"/>
    </source>
</evidence>
<dbReference type="Gene3D" id="1.10.1790.10">
    <property type="entry name" value="PRD domain"/>
    <property type="match status" value="2"/>
</dbReference>
<dbReference type="InterPro" id="IPR036095">
    <property type="entry name" value="PTS_EIIB-like_sf"/>
</dbReference>
<evidence type="ECO:0000313" key="6">
    <source>
        <dbReference type="EMBL" id="KGJ52243.1"/>
    </source>
</evidence>
<dbReference type="Proteomes" id="UP000030008">
    <property type="component" value="Unassembled WGS sequence"/>
</dbReference>
<dbReference type="CDD" id="cd05568">
    <property type="entry name" value="PTS_IIB_bgl_like"/>
    <property type="match status" value="1"/>
</dbReference>
<dbReference type="GO" id="GO:0009401">
    <property type="term" value="P:phosphoenolpyruvate-dependent sugar phosphotransferase system"/>
    <property type="evidence" value="ECO:0007669"/>
    <property type="project" value="InterPro"/>
</dbReference>
<keyword evidence="3" id="KW-0805">Transcription regulation</keyword>
<feature type="domain" description="PRD" evidence="5">
    <location>
        <begin position="208"/>
        <end position="314"/>
    </location>
</feature>
<evidence type="ECO:0000313" key="7">
    <source>
        <dbReference type="Proteomes" id="UP000030008"/>
    </source>
</evidence>
<evidence type="ECO:0000256" key="3">
    <source>
        <dbReference type="ARBA" id="ARBA00023015"/>
    </source>
</evidence>
<organism evidence="6 7">
    <name type="scientific">Clostridium innocuum</name>
    <dbReference type="NCBI Taxonomy" id="1522"/>
    <lineage>
        <taxon>Bacteria</taxon>
        <taxon>Bacillati</taxon>
        <taxon>Bacillota</taxon>
        <taxon>Clostridia</taxon>
        <taxon>Eubacteriales</taxon>
        <taxon>Clostridiaceae</taxon>
        <taxon>Clostridium</taxon>
    </lineage>
</organism>
<dbReference type="SUPFAM" id="SSF63520">
    <property type="entry name" value="PTS-regulatory domain, PRD"/>
    <property type="match status" value="2"/>
</dbReference>
<dbReference type="InterPro" id="IPR011608">
    <property type="entry name" value="PRD"/>
</dbReference>
<dbReference type="InterPro" id="IPR013196">
    <property type="entry name" value="HTH_11"/>
</dbReference>
<dbReference type="Gene3D" id="3.40.50.2300">
    <property type="match status" value="1"/>
</dbReference>
<dbReference type="PANTHER" id="PTHR30185:SF18">
    <property type="entry name" value="TRANSCRIPTIONAL REGULATOR MTLR"/>
    <property type="match status" value="1"/>
</dbReference>
<dbReference type="Gene3D" id="3.40.930.10">
    <property type="entry name" value="Mannitol-specific EII, Chain A"/>
    <property type="match status" value="1"/>
</dbReference>
<reference evidence="6 7" key="1">
    <citation type="submission" date="2014-08" db="EMBL/GenBank/DDBJ databases">
        <title>Clostridium innocuum, an unnegligible vancomycin-resistant pathogen causing extra-intestinal infections.</title>
        <authorList>
            <person name="Feng Y."/>
            <person name="Chiu C.-H."/>
        </authorList>
    </citation>
    <scope>NUCLEOTIDE SEQUENCE [LARGE SCALE GENOMIC DNA]</scope>
    <source>
        <strain evidence="6 7">AN88</strain>
    </source>
</reference>
<dbReference type="InterPro" id="IPR036388">
    <property type="entry name" value="WH-like_DNA-bd_sf"/>
</dbReference>
<dbReference type="PROSITE" id="PS51372">
    <property type="entry name" value="PRD_2"/>
    <property type="match status" value="2"/>
</dbReference>
<dbReference type="SUPFAM" id="SSF46785">
    <property type="entry name" value="Winged helix' DNA-binding domain"/>
    <property type="match status" value="1"/>
</dbReference>
<dbReference type="SUPFAM" id="SSF55804">
    <property type="entry name" value="Phoshotransferase/anion transport protein"/>
    <property type="match status" value="1"/>
</dbReference>
<proteinExistence type="predicted"/>
<dbReference type="Gene3D" id="1.10.10.10">
    <property type="entry name" value="Winged helix-like DNA-binding domain superfamily/Winged helix DNA-binding domain"/>
    <property type="match status" value="1"/>
</dbReference>
<comment type="caution">
    <text evidence="6">The sequence shown here is derived from an EMBL/GenBank/DDBJ whole genome shotgun (WGS) entry which is preliminary data.</text>
</comment>
<dbReference type="SUPFAM" id="SSF52794">
    <property type="entry name" value="PTS system IIB component-like"/>
    <property type="match status" value="1"/>
</dbReference>
<keyword evidence="2" id="KW-0677">Repeat</keyword>
<dbReference type="EMBL" id="JQIF01000076">
    <property type="protein sequence ID" value="KGJ52243.1"/>
    <property type="molecule type" value="Genomic_DNA"/>
</dbReference>
<dbReference type="GO" id="GO:0016829">
    <property type="term" value="F:lyase activity"/>
    <property type="evidence" value="ECO:0007669"/>
    <property type="project" value="UniProtKB-KW"/>
</dbReference>
<evidence type="ECO:0000259" key="5">
    <source>
        <dbReference type="PROSITE" id="PS51372"/>
    </source>
</evidence>
<name>A0A099I5T6_CLOIN</name>
<evidence type="ECO:0000256" key="1">
    <source>
        <dbReference type="ARBA" id="ARBA00022679"/>
    </source>
</evidence>
<dbReference type="InterPro" id="IPR016152">
    <property type="entry name" value="PTrfase/Anion_transptr"/>
</dbReference>
<protein>
    <submittedName>
        <fullName evidence="6">Sugar lyase</fullName>
    </submittedName>
</protein>
<dbReference type="InterPro" id="IPR036634">
    <property type="entry name" value="PRD_sf"/>
</dbReference>
<dbReference type="Pfam" id="PF08279">
    <property type="entry name" value="HTH_11"/>
    <property type="match status" value="1"/>
</dbReference>
<accession>A0A099I5T6</accession>
<dbReference type="GO" id="GO:0008982">
    <property type="term" value="F:protein-N(PI)-phosphohistidine-sugar phosphotransferase activity"/>
    <property type="evidence" value="ECO:0007669"/>
    <property type="project" value="InterPro"/>
</dbReference>
<dbReference type="RefSeq" id="WP_044906522.1">
    <property type="nucleotide sequence ID" value="NZ_JQIF01000076.1"/>
</dbReference>
<evidence type="ECO:0000256" key="4">
    <source>
        <dbReference type="ARBA" id="ARBA00023163"/>
    </source>
</evidence>
<dbReference type="AlphaFoldDB" id="A0A099I5T6"/>
<dbReference type="GO" id="GO:0006355">
    <property type="term" value="P:regulation of DNA-templated transcription"/>
    <property type="evidence" value="ECO:0007669"/>
    <property type="project" value="InterPro"/>
</dbReference>
<dbReference type="Pfam" id="PF00874">
    <property type="entry name" value="PRD"/>
    <property type="match status" value="2"/>
</dbReference>